<organism evidence="2 3">
    <name type="scientific">Microbacterium phyllosphaerae</name>
    <dbReference type="NCBI Taxonomy" id="124798"/>
    <lineage>
        <taxon>Bacteria</taxon>
        <taxon>Bacillati</taxon>
        <taxon>Actinomycetota</taxon>
        <taxon>Actinomycetes</taxon>
        <taxon>Micrococcales</taxon>
        <taxon>Microbacteriaceae</taxon>
        <taxon>Microbacterium</taxon>
    </lineage>
</organism>
<comment type="caution">
    <text evidence="2">The sequence shown here is derived from an EMBL/GenBank/DDBJ whole genome shotgun (WGS) entry which is preliminary data.</text>
</comment>
<accession>A0ABS4WLR3</accession>
<dbReference type="InterPro" id="IPR025487">
    <property type="entry name" value="DUF4379"/>
</dbReference>
<reference evidence="2 3" key="1">
    <citation type="submission" date="2021-03" db="EMBL/GenBank/DDBJ databases">
        <title>Sequencing the genomes of 1000 actinobacteria strains.</title>
        <authorList>
            <person name="Klenk H.-P."/>
        </authorList>
    </citation>
    <scope>NUCLEOTIDE SEQUENCE [LARGE SCALE GENOMIC DNA]</scope>
    <source>
        <strain evidence="2 3">DSM 13468</strain>
    </source>
</reference>
<evidence type="ECO:0000313" key="3">
    <source>
        <dbReference type="Proteomes" id="UP000703720"/>
    </source>
</evidence>
<gene>
    <name evidence="2" type="ORF">JOF42_000378</name>
</gene>
<dbReference type="PANTHER" id="PTHR37317:SF1">
    <property type="entry name" value="ZINC-RIBBON DOMAIN-CONTAINING PROTEIN-RELATED"/>
    <property type="match status" value="1"/>
</dbReference>
<dbReference type="Pfam" id="PF14311">
    <property type="entry name" value="DUF4379"/>
    <property type="match status" value="5"/>
</dbReference>
<evidence type="ECO:0000259" key="1">
    <source>
        <dbReference type="Pfam" id="PF14311"/>
    </source>
</evidence>
<protein>
    <recommendedName>
        <fullName evidence="1">Treble clef zinc finger domain-containing protein</fullName>
    </recommendedName>
</protein>
<dbReference type="Proteomes" id="UP000703720">
    <property type="component" value="Unassembled WGS sequence"/>
</dbReference>
<sequence>MLPERTWPFPVRPGSFETVDNYLRRLRSANLVTDLTWGAWVKPTVRATGMAHAEALEVIAESAAGLRPGHFTRNRSSLPTHADGTPCVNCTTGLDNRFGCVRCTPGERIEQIPHDGPRVCRKHMMWVGPGTAPEEQCRAGADALRADRLYRRLRRRGLLDSHRLAEILACVDDWAQTCAGPERPADRFVIAMHLARGIFHPTSLDAYALRTTAASVRYSRLSSYVTDIVGSEDCIVLIDAIWLLVRAAGHQDQTNPHSFICTAKPENVDERAELEQLRSSAYPRGRHLHLTQYVSSAETRSKYDSARQPSKRYNYICAFGHSFIQVPNQLMKGKTGMGCGVCSNRRLLRGFNSLADTDAHLVSEWHPTKNGSLRPEDVMAGSERSVFWRCPEEGHEYKMPLSKRKRGSRCSYCTSKAVAPSVNAFSLTHPEAAASWHPELNGDHTPEQFVAGSAHMAWWRCPEKGHDYQASILNRVIHNRRCGYCARSKAHPSTNLAVTHPDTASRWHPTRNGNLTPADVLAGSKKKVWWRCEAQGHHYLAPVLTQARGNGCNVCSGHVIDEQNCMRTTRPDFARQFHPAKNGSLTPDNTLATVRRRVWWRCEEHGHEWCATGSNRVIGRTGCPFCSNARVWVGWNDMATTRPDLVVDWDWDNNTFTPQSVVAGTKKSIQWKCSTCGFGWTAHGMKRSKGDGCPACAKALDH</sequence>
<feature type="domain" description="Treble clef zinc finger" evidence="1">
    <location>
        <begin position="504"/>
        <end position="558"/>
    </location>
</feature>
<dbReference type="EMBL" id="JAGIOA010000001">
    <property type="protein sequence ID" value="MBP2376883.1"/>
    <property type="molecule type" value="Genomic_DNA"/>
</dbReference>
<proteinExistence type="predicted"/>
<feature type="domain" description="Treble clef zinc finger" evidence="1">
    <location>
        <begin position="433"/>
        <end position="487"/>
    </location>
</feature>
<feature type="domain" description="Treble clef zinc finger" evidence="1">
    <location>
        <begin position="574"/>
        <end position="628"/>
    </location>
</feature>
<feature type="domain" description="Treble clef zinc finger" evidence="1">
    <location>
        <begin position="646"/>
        <end position="698"/>
    </location>
</feature>
<keyword evidence="3" id="KW-1185">Reference proteome</keyword>
<name>A0ABS4WLR3_9MICO</name>
<feature type="domain" description="Treble clef zinc finger" evidence="1">
    <location>
        <begin position="361"/>
        <end position="415"/>
    </location>
</feature>
<dbReference type="PANTHER" id="PTHR37317">
    <property type="entry name" value="BLR8090 PROTEIN"/>
    <property type="match status" value="1"/>
</dbReference>
<dbReference type="RefSeq" id="WP_210096300.1">
    <property type="nucleotide sequence ID" value="NZ_BAAAIO010000001.1"/>
</dbReference>
<evidence type="ECO:0000313" key="2">
    <source>
        <dbReference type="EMBL" id="MBP2376883.1"/>
    </source>
</evidence>